<keyword evidence="2" id="KW-0560">Oxidoreductase</keyword>
<dbReference type="PANTHER" id="PTHR24321">
    <property type="entry name" value="DEHYDROGENASES, SHORT CHAIN"/>
    <property type="match status" value="1"/>
</dbReference>
<dbReference type="NCBIfam" id="NF005559">
    <property type="entry name" value="PRK07231.1"/>
    <property type="match status" value="1"/>
</dbReference>
<reference evidence="3" key="1">
    <citation type="submission" date="2019-09" db="EMBL/GenBank/DDBJ databases">
        <title>Characterisation of the sponge microbiome using genome-centric metagenomics.</title>
        <authorList>
            <person name="Engelberts J.P."/>
            <person name="Robbins S.J."/>
            <person name="De Goeij J.M."/>
            <person name="Aranda M."/>
            <person name="Bell S.C."/>
            <person name="Webster N.S."/>
        </authorList>
    </citation>
    <scope>NUCLEOTIDE SEQUENCE</scope>
    <source>
        <strain evidence="3">SB0664_bin_43</strain>
    </source>
</reference>
<dbReference type="PANTHER" id="PTHR24321:SF8">
    <property type="entry name" value="ESTRADIOL 17-BETA-DEHYDROGENASE 8-RELATED"/>
    <property type="match status" value="1"/>
</dbReference>
<protein>
    <submittedName>
        <fullName evidence="3">SDR family oxidoreductase</fullName>
    </submittedName>
</protein>
<dbReference type="PROSITE" id="PS00061">
    <property type="entry name" value="ADH_SHORT"/>
    <property type="match status" value="1"/>
</dbReference>
<dbReference type="Pfam" id="PF13561">
    <property type="entry name" value="adh_short_C2"/>
    <property type="match status" value="1"/>
</dbReference>
<dbReference type="FunFam" id="3.40.50.720:FF:000084">
    <property type="entry name" value="Short-chain dehydrogenase reductase"/>
    <property type="match status" value="1"/>
</dbReference>
<comment type="similarity">
    <text evidence="1">Belongs to the short-chain dehydrogenases/reductases (SDR) family.</text>
</comment>
<dbReference type="InterPro" id="IPR020904">
    <property type="entry name" value="Sc_DH/Rdtase_CS"/>
</dbReference>
<proteinExistence type="inferred from homology"/>
<dbReference type="GO" id="GO:0016491">
    <property type="term" value="F:oxidoreductase activity"/>
    <property type="evidence" value="ECO:0007669"/>
    <property type="project" value="UniProtKB-KW"/>
</dbReference>
<dbReference type="AlphaFoldDB" id="A0A6B0Y2K8"/>
<dbReference type="InterPro" id="IPR036291">
    <property type="entry name" value="NAD(P)-bd_dom_sf"/>
</dbReference>
<organism evidence="3">
    <name type="scientific">Boseongicola sp. SB0664_bin_43</name>
    <dbReference type="NCBI Taxonomy" id="2604844"/>
    <lineage>
        <taxon>Bacteria</taxon>
        <taxon>Pseudomonadati</taxon>
        <taxon>Pseudomonadota</taxon>
        <taxon>Alphaproteobacteria</taxon>
        <taxon>Rhodobacterales</taxon>
        <taxon>Paracoccaceae</taxon>
        <taxon>Boseongicola</taxon>
    </lineage>
</organism>
<evidence type="ECO:0000313" key="3">
    <source>
        <dbReference type="EMBL" id="MXY34242.1"/>
    </source>
</evidence>
<dbReference type="EMBL" id="VXRY01000365">
    <property type="protein sequence ID" value="MXY34242.1"/>
    <property type="molecule type" value="Genomic_DNA"/>
</dbReference>
<accession>A0A6B0Y2K8</accession>
<gene>
    <name evidence="3" type="ORF">F4Y60_09170</name>
</gene>
<evidence type="ECO:0000256" key="1">
    <source>
        <dbReference type="ARBA" id="ARBA00006484"/>
    </source>
</evidence>
<evidence type="ECO:0000256" key="2">
    <source>
        <dbReference type="ARBA" id="ARBA00023002"/>
    </source>
</evidence>
<dbReference type="SUPFAM" id="SSF51735">
    <property type="entry name" value="NAD(P)-binding Rossmann-fold domains"/>
    <property type="match status" value="1"/>
</dbReference>
<dbReference type="Gene3D" id="3.40.50.720">
    <property type="entry name" value="NAD(P)-binding Rossmann-like Domain"/>
    <property type="match status" value="1"/>
</dbReference>
<dbReference type="PRINTS" id="PR00081">
    <property type="entry name" value="GDHRDH"/>
</dbReference>
<sequence length="267" mass="27013">MERGLWCRNSGAGGLKTVQLQGKVIVVTGAGQGIGEAGAIELAAHGAAVGCVDLSGENADRTADAIVKAGGKGMGLCADVTDYAAVEAAVTKTAEAFGSLSGAFNCAGYIGDTANITKCSEENWSRVIEVNLTGTFLSMKAQMLAMEDGGGSILNVASGAGLVGVPGRPGYVASKHAVIGLTRAGALEGASQNIRVNAICPGSVRTPMHEAVTRKDPEVEAQWAAAHPLGRIAEPVELGQCARWLLSDEASFITGAAVPVDGGYTAQ</sequence>
<comment type="caution">
    <text evidence="3">The sequence shown here is derived from an EMBL/GenBank/DDBJ whole genome shotgun (WGS) entry which is preliminary data.</text>
</comment>
<name>A0A6B0Y2K8_9RHOB</name>
<dbReference type="InterPro" id="IPR002347">
    <property type="entry name" value="SDR_fam"/>
</dbReference>